<dbReference type="PANTHER" id="PTHR30221:SF1">
    <property type="entry name" value="SMALL-CONDUCTANCE MECHANOSENSITIVE CHANNEL"/>
    <property type="match status" value="1"/>
</dbReference>
<dbReference type="Gene3D" id="2.30.30.60">
    <property type="match status" value="1"/>
</dbReference>
<evidence type="ECO:0000259" key="9">
    <source>
        <dbReference type="Pfam" id="PF21082"/>
    </source>
</evidence>
<comment type="similarity">
    <text evidence="2">Belongs to the MscS (TC 1.A.23) family.</text>
</comment>
<keyword evidence="6 7" id="KW-0472">Membrane</keyword>
<proteinExistence type="inferred from homology"/>
<feature type="domain" description="Mechanosensitive ion channel MscS C-terminal" evidence="9">
    <location>
        <begin position="193"/>
        <end position="278"/>
    </location>
</feature>
<accession>W8VSP4</accession>
<dbReference type="SUPFAM" id="SSF82689">
    <property type="entry name" value="Mechanosensitive channel protein MscS (YggB), C-terminal domain"/>
    <property type="match status" value="1"/>
</dbReference>
<evidence type="ECO:0000313" key="12">
    <source>
        <dbReference type="Proteomes" id="UP000031760"/>
    </source>
</evidence>
<evidence type="ECO:0000313" key="11">
    <source>
        <dbReference type="EMBL" id="BAO56385.1"/>
    </source>
</evidence>
<dbReference type="EMBL" id="AP014548">
    <property type="protein sequence ID" value="BAO56385.1"/>
    <property type="molecule type" value="Genomic_DNA"/>
</dbReference>
<dbReference type="AlphaFoldDB" id="W8VSP4"/>
<dbReference type="KEGG" id="nmf:NMS_2376"/>
<keyword evidence="4 7" id="KW-0812">Transmembrane</keyword>
<gene>
    <name evidence="11" type="ORF">NMS_2376</name>
</gene>
<feature type="transmembrane region" description="Helical" evidence="7">
    <location>
        <begin position="29"/>
        <end position="52"/>
    </location>
</feature>
<dbReference type="InterPro" id="IPR023408">
    <property type="entry name" value="MscS_beta-dom_sf"/>
</dbReference>
<keyword evidence="5 7" id="KW-1133">Transmembrane helix</keyword>
<evidence type="ECO:0000256" key="7">
    <source>
        <dbReference type="SAM" id="Phobius"/>
    </source>
</evidence>
<dbReference type="InterPro" id="IPR008910">
    <property type="entry name" value="MSC_TM_helix"/>
</dbReference>
<keyword evidence="3" id="KW-1003">Cell membrane</keyword>
<keyword evidence="12" id="KW-1185">Reference proteome</keyword>
<dbReference type="STRING" id="1454201.NMS_2376"/>
<dbReference type="Pfam" id="PF00924">
    <property type="entry name" value="MS_channel_2nd"/>
    <property type="match status" value="1"/>
</dbReference>
<feature type="domain" description="Mechanosensitive ion channel MscS" evidence="8">
    <location>
        <begin position="121"/>
        <end position="186"/>
    </location>
</feature>
<name>W8VSP4_9FLAO</name>
<comment type="subcellular location">
    <subcellularLocation>
        <location evidence="1">Cell membrane</location>
        <topology evidence="1">Multi-pass membrane protein</topology>
    </subcellularLocation>
</comment>
<organism evidence="11 12">
    <name type="scientific">Nonlabens marinus S1-08</name>
    <dbReference type="NCBI Taxonomy" id="1454201"/>
    <lineage>
        <taxon>Bacteria</taxon>
        <taxon>Pseudomonadati</taxon>
        <taxon>Bacteroidota</taxon>
        <taxon>Flavobacteriia</taxon>
        <taxon>Flavobacteriales</taxon>
        <taxon>Flavobacteriaceae</taxon>
        <taxon>Nonlabens</taxon>
    </lineage>
</organism>
<dbReference type="RefSeq" id="WP_041496872.1">
    <property type="nucleotide sequence ID" value="NZ_AP014548.1"/>
</dbReference>
<evidence type="ECO:0000256" key="4">
    <source>
        <dbReference type="ARBA" id="ARBA00022692"/>
    </source>
</evidence>
<dbReference type="Gene3D" id="3.30.70.100">
    <property type="match status" value="1"/>
</dbReference>
<dbReference type="SUPFAM" id="SSF50182">
    <property type="entry name" value="Sm-like ribonucleoproteins"/>
    <property type="match status" value="1"/>
</dbReference>
<dbReference type="GO" id="GO:0005886">
    <property type="term" value="C:plasma membrane"/>
    <property type="evidence" value="ECO:0007669"/>
    <property type="project" value="UniProtKB-SubCell"/>
</dbReference>
<dbReference type="InterPro" id="IPR010920">
    <property type="entry name" value="LSM_dom_sf"/>
</dbReference>
<dbReference type="InterPro" id="IPR049142">
    <property type="entry name" value="MS_channel_1st"/>
</dbReference>
<reference evidence="11 12" key="1">
    <citation type="journal article" date="2014" name="Proc. Natl. Acad. Sci. U.S.A.">
        <title>Functional characterization of flavobacteria rhodopsins reveals a unique class of light-driven chloride pump in bacteria.</title>
        <authorList>
            <person name="Yoshizawa S."/>
            <person name="Kumagai Y."/>
            <person name="Kim H."/>
            <person name="Ogura Y."/>
            <person name="Hayashi T."/>
            <person name="Iwasaki W."/>
            <person name="DeLong E.F."/>
            <person name="Kogure K."/>
        </authorList>
    </citation>
    <scope>NUCLEOTIDE SEQUENCE [LARGE SCALE GENOMIC DNA]</scope>
    <source>
        <strain evidence="11 12">S1-08</strain>
    </source>
</reference>
<feature type="transmembrane region" description="Helical" evidence="7">
    <location>
        <begin position="99"/>
        <end position="118"/>
    </location>
</feature>
<evidence type="ECO:0000256" key="6">
    <source>
        <dbReference type="ARBA" id="ARBA00023136"/>
    </source>
</evidence>
<dbReference type="GO" id="GO:0008381">
    <property type="term" value="F:mechanosensitive monoatomic ion channel activity"/>
    <property type="evidence" value="ECO:0007669"/>
    <property type="project" value="InterPro"/>
</dbReference>
<evidence type="ECO:0000259" key="10">
    <source>
        <dbReference type="Pfam" id="PF21088"/>
    </source>
</evidence>
<dbReference type="SUPFAM" id="SSF82861">
    <property type="entry name" value="Mechanosensitive channel protein MscS (YggB), transmembrane region"/>
    <property type="match status" value="1"/>
</dbReference>
<dbReference type="HOGENOM" id="CLU_037945_1_0_10"/>
<evidence type="ECO:0000256" key="5">
    <source>
        <dbReference type="ARBA" id="ARBA00022989"/>
    </source>
</evidence>
<dbReference type="InterPro" id="IPR011014">
    <property type="entry name" value="MscS_channel_TM-2"/>
</dbReference>
<dbReference type="Pfam" id="PF21088">
    <property type="entry name" value="MS_channel_1st"/>
    <property type="match status" value="1"/>
</dbReference>
<dbReference type="InterPro" id="IPR011066">
    <property type="entry name" value="MscS_channel_C_sf"/>
</dbReference>
<dbReference type="Gene3D" id="1.10.287.1260">
    <property type="match status" value="1"/>
</dbReference>
<protein>
    <submittedName>
        <fullName evidence="11">Potassium efflux system KefA protein / Small-conductance mechanosensitive channel</fullName>
    </submittedName>
</protein>
<feature type="domain" description="Mechanosensitive ion channel transmembrane helices 2/3" evidence="10">
    <location>
        <begin position="82"/>
        <end position="119"/>
    </location>
</feature>
<dbReference type="Proteomes" id="UP000031760">
    <property type="component" value="Chromosome"/>
</dbReference>
<dbReference type="InterPro" id="IPR006685">
    <property type="entry name" value="MscS_channel_2nd"/>
</dbReference>
<evidence type="ECO:0000256" key="3">
    <source>
        <dbReference type="ARBA" id="ARBA00022475"/>
    </source>
</evidence>
<sequence length="309" mass="35353">MNMMFLAIQESDSMWSQLILKMETWWDAIILRMPNLAVAILVMVVFYFIAKGTSSLLRRVFRKYLGNQSVRRIIIKVVFACILFIGFFVALSVMDLDKALTSLLAGAGVVALAIGLALQGTLSNTFSGIMLSFLPKIKIGDYIETDSHGGFVHEISLRNLVLRRPDNHYVIMPNSKFVEEPFVNFSLAPRSRITVSCGIAYGSDLRKVEELVREAISGKFEQRPGERVEFYFLEFSDFSINFMVRFWVDFVKKSQMYQAQHEAILLINDIFNDNNIRIPFPIRTLDVSDRMERLFDNKSGDPQTKDSVE</sequence>
<evidence type="ECO:0000259" key="8">
    <source>
        <dbReference type="Pfam" id="PF00924"/>
    </source>
</evidence>
<evidence type="ECO:0000256" key="1">
    <source>
        <dbReference type="ARBA" id="ARBA00004651"/>
    </source>
</evidence>
<dbReference type="Pfam" id="PF05552">
    <property type="entry name" value="MS_channel_1st_1"/>
    <property type="match status" value="1"/>
</dbReference>
<dbReference type="PANTHER" id="PTHR30221">
    <property type="entry name" value="SMALL-CONDUCTANCE MECHANOSENSITIVE CHANNEL"/>
    <property type="match status" value="1"/>
</dbReference>
<evidence type="ECO:0000256" key="2">
    <source>
        <dbReference type="ARBA" id="ARBA00008017"/>
    </source>
</evidence>
<dbReference type="InterPro" id="IPR049278">
    <property type="entry name" value="MS_channel_C"/>
</dbReference>
<feature type="transmembrane region" description="Helical" evidence="7">
    <location>
        <begin position="73"/>
        <end position="93"/>
    </location>
</feature>
<dbReference type="InterPro" id="IPR045275">
    <property type="entry name" value="MscS_archaea/bacteria_type"/>
</dbReference>
<dbReference type="Pfam" id="PF21082">
    <property type="entry name" value="MS_channel_3rd"/>
    <property type="match status" value="1"/>
</dbReference>